<dbReference type="PANTHER" id="PTHR37422:SF21">
    <property type="entry name" value="EXOQ-LIKE PROTEIN"/>
    <property type="match status" value="1"/>
</dbReference>
<feature type="transmembrane region" description="Helical" evidence="6">
    <location>
        <begin position="197"/>
        <end position="214"/>
    </location>
</feature>
<dbReference type="EMBL" id="JAVDRL010000004">
    <property type="protein sequence ID" value="MDR6530801.1"/>
    <property type="molecule type" value="Genomic_DNA"/>
</dbReference>
<evidence type="ECO:0000256" key="2">
    <source>
        <dbReference type="ARBA" id="ARBA00022692"/>
    </source>
</evidence>
<dbReference type="Pfam" id="PF04932">
    <property type="entry name" value="Wzy_C"/>
    <property type="match status" value="1"/>
</dbReference>
<dbReference type="InterPro" id="IPR007016">
    <property type="entry name" value="O-antigen_ligase-rel_domated"/>
</dbReference>
<evidence type="ECO:0000256" key="1">
    <source>
        <dbReference type="ARBA" id="ARBA00004141"/>
    </source>
</evidence>
<feature type="transmembrane region" description="Helical" evidence="6">
    <location>
        <begin position="245"/>
        <end position="265"/>
    </location>
</feature>
<evidence type="ECO:0000313" key="8">
    <source>
        <dbReference type="EMBL" id="MDR6530801.1"/>
    </source>
</evidence>
<protein>
    <submittedName>
        <fullName evidence="8">O-antigen ligase</fullName>
    </submittedName>
</protein>
<feature type="transmembrane region" description="Helical" evidence="6">
    <location>
        <begin position="396"/>
        <end position="412"/>
    </location>
</feature>
<reference evidence="8 9" key="1">
    <citation type="submission" date="2023-07" db="EMBL/GenBank/DDBJ databases">
        <title>Sorghum-associated microbial communities from plants grown in Nebraska, USA.</title>
        <authorList>
            <person name="Schachtman D."/>
        </authorList>
    </citation>
    <scope>NUCLEOTIDE SEQUENCE [LARGE SCALE GENOMIC DNA]</scope>
    <source>
        <strain evidence="8 9">DS2154</strain>
    </source>
</reference>
<gene>
    <name evidence="8" type="ORF">J2800_001540</name>
</gene>
<comment type="caution">
    <text evidence="8">The sequence shown here is derived from an EMBL/GenBank/DDBJ whole genome shotgun (WGS) entry which is preliminary data.</text>
</comment>
<feature type="region of interest" description="Disordered" evidence="5">
    <location>
        <begin position="415"/>
        <end position="440"/>
    </location>
</feature>
<feature type="transmembrane region" description="Helical" evidence="6">
    <location>
        <begin position="49"/>
        <end position="69"/>
    </location>
</feature>
<evidence type="ECO:0000259" key="7">
    <source>
        <dbReference type="Pfam" id="PF04932"/>
    </source>
</evidence>
<comment type="subcellular location">
    <subcellularLocation>
        <location evidence="1">Membrane</location>
        <topology evidence="1">Multi-pass membrane protein</topology>
    </subcellularLocation>
</comment>
<evidence type="ECO:0000256" key="5">
    <source>
        <dbReference type="SAM" id="MobiDB-lite"/>
    </source>
</evidence>
<proteinExistence type="predicted"/>
<feature type="transmembrane region" description="Helical" evidence="6">
    <location>
        <begin position="364"/>
        <end position="384"/>
    </location>
</feature>
<feature type="transmembrane region" description="Helical" evidence="6">
    <location>
        <begin position="76"/>
        <end position="97"/>
    </location>
</feature>
<sequence length="440" mass="48569">MTETGERRRRTGPRPFLIPAAYILFVLLTLMVVAPIITTGGQNTGSGNVFRQVTYAILFAAALWAVGVLQQWRKLLIVPVTLMLAIGWCWLSLTWAIDPMISFRRLLLTTMIIWTIFLVIDDCGYDRTIKVLMIFLTALLAANYVAIAVSPSAVHSLADSMDKGLVGDWRGLLPQKNFTGAICAMTILIFTFGGQRMWLALRLAIIVATAYYLFRTQSKTSMGMLATALASGAIALRFKPKYRIALVPILLIGSIFAMLSSIKWWDEMLGPFQRKDALTGRAEIWPYLFNYAKDHPFTGSGYGSFWNIGEDSPVYQYTKNWVSELGNGHNGYIDLLVQIGLPGLILAVVATIIAPAARLLSSSVAGRSQLGLLVAMLVFCAGHNMTESSLLERDTIIEVFLMFTIALTGVVTRRSSKPARAPSPERREGSSSRRRSTARA</sequence>
<keyword evidence="2 6" id="KW-0812">Transmembrane</keyword>
<keyword evidence="9" id="KW-1185">Reference proteome</keyword>
<evidence type="ECO:0000313" key="9">
    <source>
        <dbReference type="Proteomes" id="UP001262754"/>
    </source>
</evidence>
<keyword evidence="3 6" id="KW-1133">Transmembrane helix</keyword>
<evidence type="ECO:0000256" key="4">
    <source>
        <dbReference type="ARBA" id="ARBA00023136"/>
    </source>
</evidence>
<name>A0ABU1MY14_9CAUL</name>
<evidence type="ECO:0000256" key="3">
    <source>
        <dbReference type="ARBA" id="ARBA00022989"/>
    </source>
</evidence>
<dbReference type="Proteomes" id="UP001262754">
    <property type="component" value="Unassembled WGS sequence"/>
</dbReference>
<evidence type="ECO:0000256" key="6">
    <source>
        <dbReference type="SAM" id="Phobius"/>
    </source>
</evidence>
<keyword evidence="4 6" id="KW-0472">Membrane</keyword>
<feature type="transmembrane region" description="Helical" evidence="6">
    <location>
        <begin position="335"/>
        <end position="357"/>
    </location>
</feature>
<feature type="domain" description="O-antigen ligase-related" evidence="7">
    <location>
        <begin position="205"/>
        <end position="347"/>
    </location>
</feature>
<organism evidence="8 9">
    <name type="scientific">Caulobacter rhizosphaerae</name>
    <dbReference type="NCBI Taxonomy" id="2010972"/>
    <lineage>
        <taxon>Bacteria</taxon>
        <taxon>Pseudomonadati</taxon>
        <taxon>Pseudomonadota</taxon>
        <taxon>Alphaproteobacteria</taxon>
        <taxon>Caulobacterales</taxon>
        <taxon>Caulobacteraceae</taxon>
        <taxon>Caulobacter</taxon>
    </lineage>
</organism>
<dbReference type="PANTHER" id="PTHR37422">
    <property type="entry name" value="TEICHURONIC ACID BIOSYNTHESIS PROTEIN TUAE"/>
    <property type="match status" value="1"/>
</dbReference>
<feature type="transmembrane region" description="Helical" evidence="6">
    <location>
        <begin position="103"/>
        <end position="120"/>
    </location>
</feature>
<dbReference type="InterPro" id="IPR051533">
    <property type="entry name" value="WaaL-like"/>
</dbReference>
<keyword evidence="8" id="KW-0436">Ligase</keyword>
<feature type="transmembrane region" description="Helical" evidence="6">
    <location>
        <begin position="132"/>
        <end position="153"/>
    </location>
</feature>
<accession>A0ABU1MY14</accession>
<feature type="transmembrane region" description="Helical" evidence="6">
    <location>
        <begin position="16"/>
        <end position="37"/>
    </location>
</feature>
<dbReference type="RefSeq" id="WP_310030511.1">
    <property type="nucleotide sequence ID" value="NZ_JAVDRL010000004.1"/>
</dbReference>
<dbReference type="GO" id="GO:0016874">
    <property type="term" value="F:ligase activity"/>
    <property type="evidence" value="ECO:0007669"/>
    <property type="project" value="UniProtKB-KW"/>
</dbReference>